<evidence type="ECO:0000256" key="8">
    <source>
        <dbReference type="SAM" id="MobiDB-lite"/>
    </source>
</evidence>
<keyword evidence="11" id="KW-1185">Reference proteome</keyword>
<evidence type="ECO:0000259" key="9">
    <source>
        <dbReference type="PROSITE" id="PS50303"/>
    </source>
</evidence>
<protein>
    <recommendedName>
        <fullName evidence="6">Pumilio homology domain family member 3</fullName>
    </recommendedName>
</protein>
<feature type="region of interest" description="Disordered" evidence="8">
    <location>
        <begin position="1"/>
        <end position="131"/>
    </location>
</feature>
<feature type="compositionally biased region" description="Polar residues" evidence="8">
    <location>
        <begin position="57"/>
        <end position="78"/>
    </location>
</feature>
<dbReference type="CDD" id="cd07920">
    <property type="entry name" value="Pumilio"/>
    <property type="match status" value="1"/>
</dbReference>
<feature type="repeat" description="Pumilio" evidence="7">
    <location>
        <begin position="425"/>
        <end position="460"/>
    </location>
</feature>
<feature type="domain" description="PUM-HD" evidence="9">
    <location>
        <begin position="405"/>
        <end position="746"/>
    </location>
</feature>
<feature type="repeat" description="Pumilio" evidence="7">
    <location>
        <begin position="498"/>
        <end position="533"/>
    </location>
</feature>
<dbReference type="GO" id="GO:0003730">
    <property type="term" value="F:mRNA 3'-UTR binding"/>
    <property type="evidence" value="ECO:0007669"/>
    <property type="project" value="TreeGrafter"/>
</dbReference>
<dbReference type="PROSITE" id="PS50302">
    <property type="entry name" value="PUM"/>
    <property type="match status" value="7"/>
</dbReference>
<dbReference type="AlphaFoldDB" id="A0A9P7RZ92"/>
<evidence type="ECO:0000256" key="5">
    <source>
        <dbReference type="ARBA" id="ARBA00060736"/>
    </source>
</evidence>
<dbReference type="InterPro" id="IPR001313">
    <property type="entry name" value="Pumilio_RNA-bd_rpt"/>
</dbReference>
<dbReference type="SUPFAM" id="SSF48371">
    <property type="entry name" value="ARM repeat"/>
    <property type="match status" value="1"/>
</dbReference>
<dbReference type="Gene3D" id="1.25.10.10">
    <property type="entry name" value="Leucine-rich Repeat Variant"/>
    <property type="match status" value="1"/>
</dbReference>
<dbReference type="EMBL" id="CM032185">
    <property type="protein sequence ID" value="KAG7092474.1"/>
    <property type="molecule type" value="Genomic_DNA"/>
</dbReference>
<comment type="subcellular location">
    <subcellularLocation>
        <location evidence="1">Cytoplasm</location>
    </subcellularLocation>
</comment>
<evidence type="ECO:0000256" key="1">
    <source>
        <dbReference type="ARBA" id="ARBA00004496"/>
    </source>
</evidence>
<dbReference type="KEGG" id="more:E1B28_008826"/>
<comment type="similarity">
    <text evidence="5">Belongs to the PUF3 family.</text>
</comment>
<dbReference type="FunFam" id="1.25.10.10:FF:000004">
    <property type="entry name" value="Pumilio homolog 1 isoform 2"/>
    <property type="match status" value="1"/>
</dbReference>
<dbReference type="PANTHER" id="PTHR12537:SF12">
    <property type="entry name" value="MATERNAL PROTEIN PUMILIO"/>
    <property type="match status" value="1"/>
</dbReference>
<gene>
    <name evidence="10" type="ORF">E1B28_008826</name>
</gene>
<organism evidence="10 11">
    <name type="scientific">Marasmius oreades</name>
    <name type="common">fairy-ring Marasmius</name>
    <dbReference type="NCBI Taxonomy" id="181124"/>
    <lineage>
        <taxon>Eukaryota</taxon>
        <taxon>Fungi</taxon>
        <taxon>Dikarya</taxon>
        <taxon>Basidiomycota</taxon>
        <taxon>Agaricomycotina</taxon>
        <taxon>Agaricomycetes</taxon>
        <taxon>Agaricomycetidae</taxon>
        <taxon>Agaricales</taxon>
        <taxon>Marasmiineae</taxon>
        <taxon>Marasmiaceae</taxon>
        <taxon>Marasmius</taxon>
    </lineage>
</organism>
<evidence type="ECO:0000256" key="7">
    <source>
        <dbReference type="PROSITE-ProRule" id="PRU00317"/>
    </source>
</evidence>
<dbReference type="GeneID" id="66077902"/>
<evidence type="ECO:0000256" key="6">
    <source>
        <dbReference type="ARBA" id="ARBA00081811"/>
    </source>
</evidence>
<feature type="repeat" description="Pumilio" evidence="7">
    <location>
        <begin position="569"/>
        <end position="604"/>
    </location>
</feature>
<feature type="compositionally biased region" description="Polar residues" evidence="8">
    <location>
        <begin position="25"/>
        <end position="41"/>
    </location>
</feature>
<keyword evidence="2" id="KW-0963">Cytoplasm</keyword>
<dbReference type="PROSITE" id="PS50303">
    <property type="entry name" value="PUM_HD"/>
    <property type="match status" value="1"/>
</dbReference>
<evidence type="ECO:0000313" key="11">
    <source>
        <dbReference type="Proteomes" id="UP001049176"/>
    </source>
</evidence>
<dbReference type="Pfam" id="PF00806">
    <property type="entry name" value="PUF"/>
    <property type="match status" value="8"/>
</dbReference>
<dbReference type="InterPro" id="IPR033133">
    <property type="entry name" value="PUM-HD"/>
</dbReference>
<keyword evidence="3" id="KW-0677">Repeat</keyword>
<dbReference type="PANTHER" id="PTHR12537">
    <property type="entry name" value="RNA BINDING PROTEIN PUMILIO-RELATED"/>
    <property type="match status" value="1"/>
</dbReference>
<accession>A0A9P7RZ92</accession>
<feature type="repeat" description="Pumilio" evidence="7">
    <location>
        <begin position="677"/>
        <end position="719"/>
    </location>
</feature>
<evidence type="ECO:0000256" key="2">
    <source>
        <dbReference type="ARBA" id="ARBA00022490"/>
    </source>
</evidence>
<sequence length="753" mass="83984">MSRESSRTLSGSSSHSRNHSPTGSPSNLTPKRLTPNTTGNMLSVGVGGAANLAGYNSGWQVWSSPSPSKRNPSQSTPVTPGDLSPVQPDVSHRGNLHEGWTSSRSTPKAHPQFYGEHDLGKEPTAARLNPNTSPPFMAGFSCQQAGFPAAGFDPVPASSVVDDLSLAIRGMAVEDEFTVNREHGQPMHPPIQVNQGTLPRLAPSLVQPRLPYGAYPNYYPPVARDPYPEYSYSYDAYRGPSDPSLYGTTASGNASAPPMFHGANVGPPNLTLNPMPDLHRQQHQNVFYDYGSSRAPQSQFYYPPHQPMMYPPTAPSMILPPLMNHVAPAHADKKREVSYNMQQQIISRQTQMFNALQSTPPPPHGYLPPMDYGAQMSLMVPGFGPTIPGLQGLHPAMRRETGMSFRSPLLEEFRTNRSRIWELRDIYGHIVEFSGDQHGSRFIQQKLETASSEDKQVVFDEIVPNNTLQLIQDVFGNYVIQKIFEHGTQVQKTRLANAMEGHVFPLSMQMYGCRVVQKAIEYILPNQQAGFVRELEPHIQDCVRHPHGNHVIQKLIERVSPERLVFVDNFRGSVMDLATNSYGCRVLQRCLEHLPYDMVAPLLEELHRRSVQLMTDQYGNYVIQFIIEHGKPQDRVLVISNLRGHLLELARHKFASNVCEKALQASDTGTRRALVDELLVPKHEGATPVASMMKDQFGNYVLQRAVVVADSDQRDLLIGLIRTQIPAMRRYSSAYNKHLLSIERLIDKYNAPS</sequence>
<feature type="repeat" description="Pumilio" evidence="7">
    <location>
        <begin position="641"/>
        <end position="676"/>
    </location>
</feature>
<dbReference type="InterPro" id="IPR033712">
    <property type="entry name" value="Pumilio_RNA-bd"/>
</dbReference>
<dbReference type="OrthoDB" id="668540at2759"/>
<name>A0A9P7RZ92_9AGAR</name>
<dbReference type="GO" id="GO:0005737">
    <property type="term" value="C:cytoplasm"/>
    <property type="evidence" value="ECO:0007669"/>
    <property type="project" value="UniProtKB-SubCell"/>
</dbReference>
<reference evidence="10" key="1">
    <citation type="journal article" date="2021" name="Genome Biol. Evol.">
        <title>The assembled and annotated genome of the fairy-ring fungus Marasmius oreades.</title>
        <authorList>
            <person name="Hiltunen M."/>
            <person name="Ament-Velasquez S.L."/>
            <person name="Johannesson H."/>
        </authorList>
    </citation>
    <scope>NUCLEOTIDE SEQUENCE</scope>
    <source>
        <strain evidence="10">03SP1</strain>
    </source>
</reference>
<dbReference type="InterPro" id="IPR016024">
    <property type="entry name" value="ARM-type_fold"/>
</dbReference>
<dbReference type="RefSeq" id="XP_043008944.1">
    <property type="nucleotide sequence ID" value="XM_043153660.1"/>
</dbReference>
<comment type="caution">
    <text evidence="10">The sequence shown here is derived from an EMBL/GenBank/DDBJ whole genome shotgun (WGS) entry which is preliminary data.</text>
</comment>
<dbReference type="Proteomes" id="UP001049176">
    <property type="component" value="Chromosome 5"/>
</dbReference>
<keyword evidence="4" id="KW-0694">RNA-binding</keyword>
<feature type="compositionally biased region" description="Low complexity" evidence="8">
    <location>
        <begin position="7"/>
        <end position="24"/>
    </location>
</feature>
<evidence type="ECO:0000256" key="4">
    <source>
        <dbReference type="ARBA" id="ARBA00022884"/>
    </source>
</evidence>
<feature type="repeat" description="Pumilio" evidence="7">
    <location>
        <begin position="605"/>
        <end position="640"/>
    </location>
</feature>
<dbReference type="SMART" id="SM00025">
    <property type="entry name" value="Pumilio"/>
    <property type="match status" value="8"/>
</dbReference>
<dbReference type="GO" id="GO:0000288">
    <property type="term" value="P:nuclear-transcribed mRNA catabolic process, deadenylation-dependent decay"/>
    <property type="evidence" value="ECO:0007669"/>
    <property type="project" value="TreeGrafter"/>
</dbReference>
<dbReference type="InterPro" id="IPR011989">
    <property type="entry name" value="ARM-like"/>
</dbReference>
<proteinExistence type="inferred from homology"/>
<feature type="repeat" description="Pumilio" evidence="7">
    <location>
        <begin position="461"/>
        <end position="497"/>
    </location>
</feature>
<evidence type="ECO:0000256" key="3">
    <source>
        <dbReference type="ARBA" id="ARBA00022737"/>
    </source>
</evidence>
<evidence type="ECO:0000313" key="10">
    <source>
        <dbReference type="EMBL" id="KAG7092474.1"/>
    </source>
</evidence>